<dbReference type="OrthoDB" id="9795501at2"/>
<dbReference type="SUPFAM" id="SSF51735">
    <property type="entry name" value="NAD(P)-binding Rossmann-fold domains"/>
    <property type="match status" value="1"/>
</dbReference>
<dbReference type="HOGENOM" id="CLU_007383_1_0_5"/>
<reference evidence="2 3" key="1">
    <citation type="submission" date="2009-01" db="EMBL/GenBank/DDBJ databases">
        <title>Complete sequence of chromosome of Methylobacterium nodulans ORS 2060.</title>
        <authorList>
            <consortium name="US DOE Joint Genome Institute"/>
            <person name="Lucas S."/>
            <person name="Copeland A."/>
            <person name="Lapidus A."/>
            <person name="Glavina del Rio T."/>
            <person name="Dalin E."/>
            <person name="Tice H."/>
            <person name="Bruce D."/>
            <person name="Goodwin L."/>
            <person name="Pitluck S."/>
            <person name="Sims D."/>
            <person name="Brettin T."/>
            <person name="Detter J.C."/>
            <person name="Han C."/>
            <person name="Larimer F."/>
            <person name="Land M."/>
            <person name="Hauser L."/>
            <person name="Kyrpides N."/>
            <person name="Ivanova N."/>
            <person name="Marx C.J."/>
            <person name="Richardson P."/>
        </authorList>
    </citation>
    <scope>NUCLEOTIDE SEQUENCE [LARGE SCALE GENOMIC DNA]</scope>
    <source>
        <strain evidence="3">LMG 21967 / CNCM I-2342 / ORS 2060</strain>
    </source>
</reference>
<proteinExistence type="predicted"/>
<dbReference type="Gene3D" id="3.40.50.720">
    <property type="entry name" value="NAD(P)-binding Rossmann-like Domain"/>
    <property type="match status" value="1"/>
</dbReference>
<dbReference type="KEGG" id="mno:Mnod_0986"/>
<accession>B8IHW1</accession>
<gene>
    <name evidence="2" type="ordered locus">Mnod_0986</name>
</gene>
<sequence>MRHKIAVTGAGGYIGSVLAHTLLENNYNVKAVDMFFFGDASLSRHRNHPFLEIIRQDTRSIEHDVFEDCDSVIDLAALSNDPSGDLDPELTRSINERGRTRVAMAAERAGVRCYLFASSCAVYGAGRGMNLAEDAPLHPLTVYAQTCARAEEAVLARNCAHFTTAALRNATVFGLSPRMRFDLVVNQMTLDAHERGRITVGGDGTQWRPLVHVRDVAEAFLLALRAPRQAIGGQAFNIGWQNHQVIDIARAVKRAVAVPSLITFGPGGPDRRDYHVSFSKAERTFGFVAGLTIDEAVLEIEGALRRKRLSDTPACHTVEWYSQLLSKPGHRLRLLDGAPVGAPAGTPFPEAVTACSPVLEPLAEEVTP</sequence>
<dbReference type="PANTHER" id="PTHR43245">
    <property type="entry name" value="BIFUNCTIONAL POLYMYXIN RESISTANCE PROTEIN ARNA"/>
    <property type="match status" value="1"/>
</dbReference>
<dbReference type="Pfam" id="PF01370">
    <property type="entry name" value="Epimerase"/>
    <property type="match status" value="1"/>
</dbReference>
<dbReference type="InterPro" id="IPR050177">
    <property type="entry name" value="Lipid_A_modif_metabolic_enz"/>
</dbReference>
<dbReference type="AlphaFoldDB" id="B8IHW1"/>
<evidence type="ECO:0000313" key="3">
    <source>
        <dbReference type="Proteomes" id="UP000008207"/>
    </source>
</evidence>
<organism evidence="2 3">
    <name type="scientific">Methylobacterium nodulans (strain LMG 21967 / CNCM I-2342 / ORS 2060)</name>
    <dbReference type="NCBI Taxonomy" id="460265"/>
    <lineage>
        <taxon>Bacteria</taxon>
        <taxon>Pseudomonadati</taxon>
        <taxon>Pseudomonadota</taxon>
        <taxon>Alphaproteobacteria</taxon>
        <taxon>Hyphomicrobiales</taxon>
        <taxon>Methylobacteriaceae</taxon>
        <taxon>Methylobacterium</taxon>
    </lineage>
</organism>
<dbReference type="Proteomes" id="UP000008207">
    <property type="component" value="Chromosome"/>
</dbReference>
<dbReference type="eggNOG" id="COG0451">
    <property type="taxonomic scope" value="Bacteria"/>
</dbReference>
<name>B8IHW1_METNO</name>
<dbReference type="InterPro" id="IPR036291">
    <property type="entry name" value="NAD(P)-bd_dom_sf"/>
</dbReference>
<dbReference type="PANTHER" id="PTHR43245:SF23">
    <property type="entry name" value="NAD(P)-BINDING DOMAIN-CONTAINING PROTEIN"/>
    <property type="match status" value="1"/>
</dbReference>
<dbReference type="InterPro" id="IPR001509">
    <property type="entry name" value="Epimerase_deHydtase"/>
</dbReference>
<dbReference type="CDD" id="cd08946">
    <property type="entry name" value="SDR_e"/>
    <property type="match status" value="1"/>
</dbReference>
<dbReference type="STRING" id="460265.Mnod_0986"/>
<feature type="domain" description="NAD-dependent epimerase/dehydratase" evidence="1">
    <location>
        <begin position="5"/>
        <end position="239"/>
    </location>
</feature>
<protein>
    <submittedName>
        <fullName evidence="2">NAD-dependent epimerase/dehydratase</fullName>
    </submittedName>
</protein>
<evidence type="ECO:0000313" key="2">
    <source>
        <dbReference type="EMBL" id="ACL55999.1"/>
    </source>
</evidence>
<keyword evidence="3" id="KW-1185">Reference proteome</keyword>
<evidence type="ECO:0000259" key="1">
    <source>
        <dbReference type="Pfam" id="PF01370"/>
    </source>
</evidence>
<dbReference type="RefSeq" id="WP_015927697.1">
    <property type="nucleotide sequence ID" value="NC_011894.1"/>
</dbReference>
<dbReference type="EMBL" id="CP001349">
    <property type="protein sequence ID" value="ACL55999.1"/>
    <property type="molecule type" value="Genomic_DNA"/>
</dbReference>